<name>A0ABP8GQL3_9BACT</name>
<proteinExistence type="predicted"/>
<reference evidence="2" key="1">
    <citation type="journal article" date="2019" name="Int. J. Syst. Evol. Microbiol.">
        <title>The Global Catalogue of Microorganisms (GCM) 10K type strain sequencing project: providing services to taxonomists for standard genome sequencing and annotation.</title>
        <authorList>
            <consortium name="The Broad Institute Genomics Platform"/>
            <consortium name="The Broad Institute Genome Sequencing Center for Infectious Disease"/>
            <person name="Wu L."/>
            <person name="Ma J."/>
        </authorList>
    </citation>
    <scope>NUCLEOTIDE SEQUENCE [LARGE SCALE GENOMIC DNA]</scope>
    <source>
        <strain evidence="2">JCM 17919</strain>
    </source>
</reference>
<keyword evidence="2" id="KW-1185">Reference proteome</keyword>
<sequence>MAVKLTPKFKPAEFRAMMLERVARIEQAILLRLKRVGETYVANARTNGTYTDQTGNLRASIGYVILKNGEQIDLKLEGTKEAKTAAEAAIKDAIADMKTRVPAGYVLIVVAGMEYAAAVEAKGKDVITASGKIAEKQLREALAAIARKGAKLT</sequence>
<dbReference type="Proteomes" id="UP001501725">
    <property type="component" value="Unassembled WGS sequence"/>
</dbReference>
<organism evidence="1 2">
    <name type="scientific">Flaviaesturariibacter amylovorans</name>
    <dbReference type="NCBI Taxonomy" id="1084520"/>
    <lineage>
        <taxon>Bacteria</taxon>
        <taxon>Pseudomonadati</taxon>
        <taxon>Bacteroidota</taxon>
        <taxon>Chitinophagia</taxon>
        <taxon>Chitinophagales</taxon>
        <taxon>Chitinophagaceae</taxon>
        <taxon>Flaviaestuariibacter</taxon>
    </lineage>
</organism>
<gene>
    <name evidence="1" type="ORF">GCM10023184_18500</name>
</gene>
<evidence type="ECO:0000313" key="1">
    <source>
        <dbReference type="EMBL" id="GAA4328557.1"/>
    </source>
</evidence>
<comment type="caution">
    <text evidence="1">The sequence shown here is derived from an EMBL/GenBank/DDBJ whole genome shotgun (WGS) entry which is preliminary data.</text>
</comment>
<protein>
    <submittedName>
        <fullName evidence="1">Uncharacterized protein</fullName>
    </submittedName>
</protein>
<dbReference type="RefSeq" id="WP_345255289.1">
    <property type="nucleotide sequence ID" value="NZ_BAABGY010000007.1"/>
</dbReference>
<dbReference type="EMBL" id="BAABGY010000007">
    <property type="protein sequence ID" value="GAA4328557.1"/>
    <property type="molecule type" value="Genomic_DNA"/>
</dbReference>
<accession>A0ABP8GQL3</accession>
<evidence type="ECO:0000313" key="2">
    <source>
        <dbReference type="Proteomes" id="UP001501725"/>
    </source>
</evidence>